<evidence type="ECO:0000256" key="4">
    <source>
        <dbReference type="ARBA" id="ARBA00022448"/>
    </source>
</evidence>
<keyword evidence="7 11" id="KW-1278">Translocase</keyword>
<comment type="catalytic activity">
    <reaction evidence="11">
        <text>a quinone + NADH + 5 H(+)(in) = a quinol + NAD(+) + 4 H(+)(out)</text>
        <dbReference type="Rhea" id="RHEA:57888"/>
        <dbReference type="ChEBI" id="CHEBI:15378"/>
        <dbReference type="ChEBI" id="CHEBI:24646"/>
        <dbReference type="ChEBI" id="CHEBI:57540"/>
        <dbReference type="ChEBI" id="CHEBI:57945"/>
        <dbReference type="ChEBI" id="CHEBI:132124"/>
    </reaction>
</comment>
<dbReference type="PANTHER" id="PTHR11434">
    <property type="entry name" value="NADH-UBIQUINONE OXIDOREDUCTASE SUBUNIT ND4L"/>
    <property type="match status" value="1"/>
</dbReference>
<keyword evidence="9 11" id="KW-0520">NAD</keyword>
<comment type="similarity">
    <text evidence="3 11">Belongs to the complex I subunit 4L family.</text>
</comment>
<comment type="function">
    <text evidence="1 11">NDH-1 shuttles electrons from NADH, via FMN and iron-sulfur (Fe-S) centers, to quinones in the respiratory chain. The immediate electron acceptor for the enzyme in this species is believed to be ubiquinone. Couples the redox reaction to proton translocation (for every two electrons transferred, four hydrogen ions are translocated across the cytoplasmic membrane), and thus conserves the redox energy in a proton gradient.</text>
</comment>
<feature type="transmembrane region" description="Helical" evidence="11">
    <location>
        <begin position="6"/>
        <end position="23"/>
    </location>
</feature>
<dbReference type="RefSeq" id="WP_011175119.1">
    <property type="nucleotide sequence ID" value="NZ_JSAN01000038.1"/>
</dbReference>
<dbReference type="SMR" id="A0A0C1H6N4"/>
<comment type="caution">
    <text evidence="12">The sequence shown here is derived from an EMBL/GenBank/DDBJ whole genome shotgun (WGS) entry which is preliminary data.</text>
</comment>
<sequence length="99" mass="10987">MDILFSLFISMAMFTFGIIGILIKRNALIVFMCVELMLNAANLLFVAFAAHWGNETGLIWVFFVLVVAAAEAAVGLAIIINMFRSKQVVDVDQYNLLRG</sequence>
<organism evidence="12 13">
    <name type="scientific">Candidatus Protochlamydia amoebophila</name>
    <dbReference type="NCBI Taxonomy" id="362787"/>
    <lineage>
        <taxon>Bacteria</taxon>
        <taxon>Pseudomonadati</taxon>
        <taxon>Chlamydiota</taxon>
        <taxon>Chlamydiia</taxon>
        <taxon>Parachlamydiales</taxon>
        <taxon>Parachlamydiaceae</taxon>
        <taxon>Candidatus Protochlamydia</taxon>
    </lineage>
</organism>
<evidence type="ECO:0000256" key="2">
    <source>
        <dbReference type="ARBA" id="ARBA00004141"/>
    </source>
</evidence>
<keyword evidence="11" id="KW-0830">Ubiquinone</keyword>
<dbReference type="HAMAP" id="MF_01456">
    <property type="entry name" value="NDH1_NuoK"/>
    <property type="match status" value="1"/>
</dbReference>
<dbReference type="Gene3D" id="1.10.287.3510">
    <property type="match status" value="1"/>
</dbReference>
<evidence type="ECO:0000313" key="12">
    <source>
        <dbReference type="EMBL" id="KIC73104.1"/>
    </source>
</evidence>
<keyword evidence="8 11" id="KW-1133">Transmembrane helix</keyword>
<dbReference type="PATRIC" id="fig|362787.3.peg.642"/>
<keyword evidence="12" id="KW-0560">Oxidoreductase</keyword>
<dbReference type="InterPro" id="IPR039428">
    <property type="entry name" value="NUOK/Mnh_C1-like"/>
</dbReference>
<evidence type="ECO:0000256" key="10">
    <source>
        <dbReference type="ARBA" id="ARBA00023136"/>
    </source>
</evidence>
<dbReference type="GO" id="GO:0048038">
    <property type="term" value="F:quinone binding"/>
    <property type="evidence" value="ECO:0007669"/>
    <property type="project" value="UniProtKB-KW"/>
</dbReference>
<dbReference type="FunFam" id="1.10.287.3510:FF:000001">
    <property type="entry name" value="NADH-quinone oxidoreductase subunit K"/>
    <property type="match status" value="1"/>
</dbReference>
<comment type="subcellular location">
    <subcellularLocation>
        <location evidence="11">Cell membrane</location>
        <topology evidence="11">Multi-pass membrane protein</topology>
    </subcellularLocation>
    <subcellularLocation>
        <location evidence="2">Membrane</location>
        <topology evidence="2">Multi-pass membrane protein</topology>
    </subcellularLocation>
</comment>
<dbReference type="Pfam" id="PF00420">
    <property type="entry name" value="Oxidored_q2"/>
    <property type="match status" value="1"/>
</dbReference>
<keyword evidence="5 11" id="KW-0812">Transmembrane</keyword>
<evidence type="ECO:0000256" key="5">
    <source>
        <dbReference type="ARBA" id="ARBA00022692"/>
    </source>
</evidence>
<keyword evidence="10 11" id="KW-0472">Membrane</keyword>
<dbReference type="EMBL" id="JSAN01000038">
    <property type="protein sequence ID" value="KIC73104.1"/>
    <property type="molecule type" value="Genomic_DNA"/>
</dbReference>
<dbReference type="NCBIfam" id="NF004320">
    <property type="entry name" value="PRK05715.1-2"/>
    <property type="match status" value="1"/>
</dbReference>
<feature type="transmembrane region" description="Helical" evidence="11">
    <location>
        <begin position="28"/>
        <end position="52"/>
    </location>
</feature>
<evidence type="ECO:0000256" key="1">
    <source>
        <dbReference type="ARBA" id="ARBA00002378"/>
    </source>
</evidence>
<dbReference type="OMA" id="IPMEHGL"/>
<dbReference type="AlphaFoldDB" id="A0A0C1H6N4"/>
<dbReference type="GO" id="GO:0030964">
    <property type="term" value="C:NADH dehydrogenase complex"/>
    <property type="evidence" value="ECO:0007669"/>
    <property type="project" value="TreeGrafter"/>
</dbReference>
<keyword evidence="4 11" id="KW-0813">Transport</keyword>
<evidence type="ECO:0000256" key="9">
    <source>
        <dbReference type="ARBA" id="ARBA00023027"/>
    </source>
</evidence>
<evidence type="ECO:0000256" key="8">
    <source>
        <dbReference type="ARBA" id="ARBA00022989"/>
    </source>
</evidence>
<comment type="subunit">
    <text evidence="11">NDH-1 is composed of 14 different subunits. Subunits NuoA, H, J, K, L, M, N constitute the membrane sector of the complex.</text>
</comment>
<keyword evidence="6 11" id="KW-0874">Quinone</keyword>
<dbReference type="EC" id="7.1.1.-" evidence="11"/>
<protein>
    <recommendedName>
        <fullName evidence="11">NADH-quinone oxidoreductase subunit K</fullName>
        <ecNumber evidence="11">7.1.1.-</ecNumber>
    </recommendedName>
    <alternativeName>
        <fullName evidence="11">NADH dehydrogenase I subunit K</fullName>
    </alternativeName>
    <alternativeName>
        <fullName evidence="11">NDH-1 subunit K</fullName>
    </alternativeName>
</protein>
<dbReference type="GO" id="GO:0050136">
    <property type="term" value="F:NADH dehydrogenase (quinone) (non-electrogenic) activity"/>
    <property type="evidence" value="ECO:0007669"/>
    <property type="project" value="UniProtKB-UniRule"/>
</dbReference>
<feature type="transmembrane region" description="Helical" evidence="11">
    <location>
        <begin position="58"/>
        <end position="80"/>
    </location>
</feature>
<keyword evidence="11" id="KW-1003">Cell membrane</keyword>
<evidence type="ECO:0000256" key="6">
    <source>
        <dbReference type="ARBA" id="ARBA00022719"/>
    </source>
</evidence>
<gene>
    <name evidence="11 12" type="primary">nuoK</name>
    <name evidence="12" type="ORF">DB44_BP00350</name>
</gene>
<dbReference type="PANTHER" id="PTHR11434:SF21">
    <property type="entry name" value="NADH DEHYDROGENASE SUBUNIT 4L-RELATED"/>
    <property type="match status" value="1"/>
</dbReference>
<dbReference type="InterPro" id="IPR001133">
    <property type="entry name" value="NADH_UbQ_OxRdtase_chain4L/K"/>
</dbReference>
<evidence type="ECO:0000256" key="3">
    <source>
        <dbReference type="ARBA" id="ARBA00010519"/>
    </source>
</evidence>
<evidence type="ECO:0000256" key="7">
    <source>
        <dbReference type="ARBA" id="ARBA00022967"/>
    </source>
</evidence>
<reference evidence="12 13" key="1">
    <citation type="journal article" date="2014" name="Mol. Biol. Evol.">
        <title>Massive expansion of Ubiquitination-related gene families within the Chlamydiae.</title>
        <authorList>
            <person name="Domman D."/>
            <person name="Collingro A."/>
            <person name="Lagkouvardos I."/>
            <person name="Gehre L."/>
            <person name="Weinmaier T."/>
            <person name="Rattei T."/>
            <person name="Subtil A."/>
            <person name="Horn M."/>
        </authorList>
    </citation>
    <scope>NUCLEOTIDE SEQUENCE [LARGE SCALE GENOMIC DNA]</scope>
    <source>
        <strain evidence="12 13">EI2</strain>
    </source>
</reference>
<dbReference type="GO" id="GO:0042773">
    <property type="term" value="P:ATP synthesis coupled electron transport"/>
    <property type="evidence" value="ECO:0007669"/>
    <property type="project" value="InterPro"/>
</dbReference>
<dbReference type="Proteomes" id="UP000031465">
    <property type="component" value="Unassembled WGS sequence"/>
</dbReference>
<evidence type="ECO:0000313" key="13">
    <source>
        <dbReference type="Proteomes" id="UP000031465"/>
    </source>
</evidence>
<proteinExistence type="inferred from homology"/>
<evidence type="ECO:0000256" key="11">
    <source>
        <dbReference type="HAMAP-Rule" id="MF_01456"/>
    </source>
</evidence>
<dbReference type="GO" id="GO:0005886">
    <property type="term" value="C:plasma membrane"/>
    <property type="evidence" value="ECO:0007669"/>
    <property type="project" value="UniProtKB-SubCell"/>
</dbReference>
<accession>A0A0C1H6N4</accession>
<name>A0A0C1H6N4_9BACT</name>